<dbReference type="EMBL" id="CP022384">
    <property type="protein sequence ID" value="ATA81727.1"/>
    <property type="molecule type" value="Genomic_DNA"/>
</dbReference>
<evidence type="ECO:0000313" key="2">
    <source>
        <dbReference type="Proteomes" id="UP000217276"/>
    </source>
</evidence>
<proteinExistence type="predicted"/>
<dbReference type="AlphaFoldDB" id="A0A250FCJ1"/>
<organism evidence="1 2">
    <name type="scientific">Capnocytophaga leadbetteri</name>
    <dbReference type="NCBI Taxonomy" id="327575"/>
    <lineage>
        <taxon>Bacteria</taxon>
        <taxon>Pseudomonadati</taxon>
        <taxon>Bacteroidota</taxon>
        <taxon>Flavobacteriia</taxon>
        <taxon>Flavobacteriales</taxon>
        <taxon>Flavobacteriaceae</taxon>
        <taxon>Capnocytophaga</taxon>
    </lineage>
</organism>
<evidence type="ECO:0000313" key="1">
    <source>
        <dbReference type="EMBL" id="ATA81727.1"/>
    </source>
</evidence>
<dbReference type="Proteomes" id="UP000217276">
    <property type="component" value="Chromosome"/>
</dbReference>
<accession>A0A250FCJ1</accession>
<dbReference type="KEGG" id="clk:CGC53_04855"/>
<dbReference type="RefSeq" id="WP_009390313.1">
    <property type="nucleotide sequence ID" value="NZ_CAJZEI010000075.1"/>
</dbReference>
<protein>
    <submittedName>
        <fullName evidence="1">Transcriptional regulator</fullName>
    </submittedName>
</protein>
<gene>
    <name evidence="1" type="ORF">CGC53_04855</name>
</gene>
<sequence>MKSIFRVGERVWVSPQLTGKPDWVEATVTQIDNNPFVGVVINVKTDIGELFFEKEDMFKPLEALELCTL</sequence>
<name>A0A250FCJ1_9FLAO</name>
<reference evidence="2" key="1">
    <citation type="submission" date="2017-06" db="EMBL/GenBank/DDBJ databases">
        <title>Capnocytophaga spp. assemblies.</title>
        <authorList>
            <person name="Gulvik C.A."/>
        </authorList>
    </citation>
    <scope>NUCLEOTIDE SEQUENCE [LARGE SCALE GENOMIC DNA]</scope>
    <source>
        <strain evidence="2">H6253</strain>
    </source>
</reference>
<keyword evidence="2" id="KW-1185">Reference proteome</keyword>